<reference evidence="1" key="1">
    <citation type="submission" date="2020-07" db="EMBL/GenBank/DDBJ databases">
        <authorList>
            <person name="Nazaruddin N."/>
        </authorList>
    </citation>
    <scope>NUCLEOTIDE SEQUENCE</scope>
</reference>
<dbReference type="OrthoDB" id="9974378at2759"/>
<dbReference type="EMBL" id="CAJDYZ010010244">
    <property type="protein sequence ID" value="CAD1477793.1"/>
    <property type="molecule type" value="Genomic_DNA"/>
</dbReference>
<evidence type="ECO:0000313" key="1">
    <source>
        <dbReference type="EMBL" id="CAD1477793.1"/>
    </source>
</evidence>
<proteinExistence type="predicted"/>
<sequence length="65" mass="7415">GYALCVLDYDFLILDNAFLVHRPGIKIFKKDPHREMLTAKTNALIRKIIVPELKILYGTRKGCAV</sequence>
<keyword evidence="2" id="KW-1185">Reference proteome</keyword>
<organism evidence="1 2">
    <name type="scientific">Heterotrigona itama</name>
    <dbReference type="NCBI Taxonomy" id="395501"/>
    <lineage>
        <taxon>Eukaryota</taxon>
        <taxon>Metazoa</taxon>
        <taxon>Ecdysozoa</taxon>
        <taxon>Arthropoda</taxon>
        <taxon>Hexapoda</taxon>
        <taxon>Insecta</taxon>
        <taxon>Pterygota</taxon>
        <taxon>Neoptera</taxon>
        <taxon>Endopterygota</taxon>
        <taxon>Hymenoptera</taxon>
        <taxon>Apocrita</taxon>
        <taxon>Aculeata</taxon>
        <taxon>Apoidea</taxon>
        <taxon>Anthophila</taxon>
        <taxon>Apidae</taxon>
        <taxon>Heterotrigona</taxon>
    </lineage>
</organism>
<dbReference type="Pfam" id="PF13896">
    <property type="entry name" value="Glyco_transf_49"/>
    <property type="match status" value="1"/>
</dbReference>
<comment type="caution">
    <text evidence="1">The sequence shown here is derived from an EMBL/GenBank/DDBJ whole genome shotgun (WGS) entry which is preliminary data.</text>
</comment>
<accession>A0A6V7HEJ8</accession>
<evidence type="ECO:0000313" key="2">
    <source>
        <dbReference type="Proteomes" id="UP000752696"/>
    </source>
</evidence>
<feature type="non-terminal residue" evidence="1">
    <location>
        <position position="1"/>
    </location>
</feature>
<dbReference type="PANTHER" id="PTHR47412">
    <property type="entry name" value="FI01434P-RELATED"/>
    <property type="match status" value="1"/>
</dbReference>
<dbReference type="PANTHER" id="PTHR47412:SF1">
    <property type="entry name" value="FI01434P-RELATED"/>
    <property type="match status" value="1"/>
</dbReference>
<dbReference type="Proteomes" id="UP000752696">
    <property type="component" value="Unassembled WGS sequence"/>
</dbReference>
<gene>
    <name evidence="1" type="ORF">MHI_LOCUS752260</name>
</gene>
<dbReference type="AlphaFoldDB" id="A0A6V7HEJ8"/>
<name>A0A6V7HEJ8_9HYME</name>
<protein>
    <submittedName>
        <fullName evidence="1">Uncharacterized protein</fullName>
    </submittedName>
</protein>